<dbReference type="CTD" id="6713"/>
<comment type="similarity">
    <text evidence="3 9">Belongs to the squalene monooxygenase family.</text>
</comment>
<dbReference type="GeneID" id="756574"/>
<name>A0A7M7SXV1_STRPU</name>
<reference evidence="12" key="2">
    <citation type="submission" date="2021-01" db="UniProtKB">
        <authorList>
            <consortium name="EnsemblMetazoa"/>
        </authorList>
    </citation>
    <scope>IDENTIFICATION</scope>
</reference>
<reference evidence="13" key="1">
    <citation type="submission" date="2015-02" db="EMBL/GenBank/DDBJ databases">
        <title>Genome sequencing for Strongylocentrotus purpuratus.</title>
        <authorList>
            <person name="Murali S."/>
            <person name="Liu Y."/>
            <person name="Vee V."/>
            <person name="English A."/>
            <person name="Wang M."/>
            <person name="Skinner E."/>
            <person name="Han Y."/>
            <person name="Muzny D.M."/>
            <person name="Worley K.C."/>
            <person name="Gibbs R.A."/>
        </authorList>
    </citation>
    <scope>NUCLEOTIDE SEQUENCE</scope>
</reference>
<evidence type="ECO:0000256" key="8">
    <source>
        <dbReference type="ARBA" id="ARBA00023136"/>
    </source>
</evidence>
<evidence type="ECO:0000313" key="12">
    <source>
        <dbReference type="EnsemblMetazoa" id="XP_030839283"/>
    </source>
</evidence>
<dbReference type="PANTHER" id="PTHR10835">
    <property type="entry name" value="SQUALENE MONOOXYGENASE"/>
    <property type="match status" value="1"/>
</dbReference>
<dbReference type="EC" id="1.14.14.17" evidence="4 9"/>
<evidence type="ECO:0000256" key="5">
    <source>
        <dbReference type="ARBA" id="ARBA00022630"/>
    </source>
</evidence>
<dbReference type="GO" id="GO:0050660">
    <property type="term" value="F:flavin adenine dinucleotide binding"/>
    <property type="evidence" value="ECO:0007669"/>
    <property type="project" value="UniProtKB-UniRule"/>
</dbReference>
<dbReference type="OrthoDB" id="1678617at2759"/>
<dbReference type="SUPFAM" id="SSF51905">
    <property type="entry name" value="FAD/NAD(P)-binding domain"/>
    <property type="match status" value="1"/>
</dbReference>
<keyword evidence="7 9" id="KW-0560">Oxidoreductase</keyword>
<dbReference type="RefSeq" id="XP_030839283.1">
    <property type="nucleotide sequence ID" value="XM_030983423.1"/>
</dbReference>
<dbReference type="InterPro" id="IPR036188">
    <property type="entry name" value="FAD/NAD-bd_sf"/>
</dbReference>
<dbReference type="EnsemblMetazoa" id="XM_030983423">
    <property type="protein sequence ID" value="XP_030839283"/>
    <property type="gene ID" value="LOC756574"/>
</dbReference>
<evidence type="ECO:0000256" key="2">
    <source>
        <dbReference type="ARBA" id="ARBA00004370"/>
    </source>
</evidence>
<evidence type="ECO:0000259" key="11">
    <source>
        <dbReference type="Pfam" id="PF08491"/>
    </source>
</evidence>
<evidence type="ECO:0000313" key="13">
    <source>
        <dbReference type="Proteomes" id="UP000007110"/>
    </source>
</evidence>
<feature type="transmembrane region" description="Helical" evidence="10">
    <location>
        <begin position="449"/>
        <end position="467"/>
    </location>
</feature>
<sequence>MIEILMSVVPEGLGYPLAVSAILGLLLYIVLGKPSSMKKQMESSNPVTESSSCDTDVLIVGSGILGSAMATVLARDGRKVTVIERDMKEPDRIVGELLQPGGYRALTDLGLKDCVEGLDEHTVKGYVIHDLKSGAQVVVPYPKDKDSGSPITGRSFHHGRFIMGLRKAALAEERVSYIEGSASRILEENGRVVGVSYKLKGTQDLKEMKAALTIIADGCFSKFRKQLTTTLPQTTSHFVGTLMHHCPQYEAHHAELVLADPSPVLIYQISSEDTRVLVDVRGDMPKDVKQYMMDKVFPQLPEHIKEPFADAIQNGRIRSMPNSFLPPAPVEKQGALLLGDAYNMRHPLTGGGMSVALNDVKIWRELFKSIPNLGDDKALSRALRMFHWKRKSTHAFVVNVLAQALYELFAATDVHLMKLREACFKYFELGGQAVEGPVGLLSVLTPNPFLLIGHFFAVALYAIYFAFLDQPWYLKPLAIYESSLIFFKACGVLFPLMRSEFYMVMRS</sequence>
<dbReference type="OMA" id="AKRTFYW"/>
<evidence type="ECO:0000256" key="6">
    <source>
        <dbReference type="ARBA" id="ARBA00022827"/>
    </source>
</evidence>
<comment type="catalytic activity">
    <reaction evidence="9">
        <text>squalene + reduced [NADPH--hemoprotein reductase] + O2 = (S)-2,3-epoxysqualene + oxidized [NADPH--hemoprotein reductase] + H2O + H(+)</text>
        <dbReference type="Rhea" id="RHEA:25282"/>
        <dbReference type="Rhea" id="RHEA-COMP:11964"/>
        <dbReference type="Rhea" id="RHEA-COMP:11965"/>
        <dbReference type="ChEBI" id="CHEBI:15377"/>
        <dbReference type="ChEBI" id="CHEBI:15378"/>
        <dbReference type="ChEBI" id="CHEBI:15379"/>
        <dbReference type="ChEBI" id="CHEBI:15440"/>
        <dbReference type="ChEBI" id="CHEBI:15441"/>
        <dbReference type="ChEBI" id="CHEBI:57618"/>
        <dbReference type="ChEBI" id="CHEBI:58210"/>
        <dbReference type="EC" id="1.14.14.17"/>
    </reaction>
</comment>
<evidence type="ECO:0000256" key="7">
    <source>
        <dbReference type="ARBA" id="ARBA00023002"/>
    </source>
</evidence>
<evidence type="ECO:0000256" key="3">
    <source>
        <dbReference type="ARBA" id="ARBA00008802"/>
    </source>
</evidence>
<dbReference type="PRINTS" id="PR00420">
    <property type="entry name" value="RNGMNOXGNASE"/>
</dbReference>
<keyword evidence="9" id="KW-0256">Endoplasmic reticulum</keyword>
<evidence type="ECO:0000256" key="1">
    <source>
        <dbReference type="ARBA" id="ARBA00001974"/>
    </source>
</evidence>
<keyword evidence="8 9" id="KW-0472">Membrane</keyword>
<dbReference type="Pfam" id="PF13450">
    <property type="entry name" value="NAD_binding_8"/>
    <property type="match status" value="1"/>
</dbReference>
<keyword evidence="5 9" id="KW-0285">Flavoprotein</keyword>
<evidence type="ECO:0000256" key="4">
    <source>
        <dbReference type="ARBA" id="ARBA00012312"/>
    </source>
</evidence>
<dbReference type="Pfam" id="PF08491">
    <property type="entry name" value="SE"/>
    <property type="match status" value="1"/>
</dbReference>
<dbReference type="GO" id="GO:0005783">
    <property type="term" value="C:endoplasmic reticulum"/>
    <property type="evidence" value="ECO:0000318"/>
    <property type="project" value="GO_Central"/>
</dbReference>
<feature type="domain" description="Squalene epoxidase" evidence="11">
    <location>
        <begin position="209"/>
        <end position="480"/>
    </location>
</feature>
<organism evidence="12 13">
    <name type="scientific">Strongylocentrotus purpuratus</name>
    <name type="common">Purple sea urchin</name>
    <dbReference type="NCBI Taxonomy" id="7668"/>
    <lineage>
        <taxon>Eukaryota</taxon>
        <taxon>Metazoa</taxon>
        <taxon>Echinodermata</taxon>
        <taxon>Eleutherozoa</taxon>
        <taxon>Echinozoa</taxon>
        <taxon>Echinoidea</taxon>
        <taxon>Euechinoidea</taxon>
        <taxon>Echinacea</taxon>
        <taxon>Camarodonta</taxon>
        <taxon>Echinidea</taxon>
        <taxon>Strongylocentrotidae</taxon>
        <taxon>Strongylocentrotus</taxon>
    </lineage>
</organism>
<dbReference type="GO" id="GO:0016126">
    <property type="term" value="P:sterol biosynthetic process"/>
    <property type="evidence" value="ECO:0000318"/>
    <property type="project" value="GO_Central"/>
</dbReference>
<dbReference type="UniPathway" id="UPA00767">
    <property type="reaction ID" value="UER00752"/>
</dbReference>
<dbReference type="InterPro" id="IPR040125">
    <property type="entry name" value="Squalene_monox"/>
</dbReference>
<dbReference type="InParanoid" id="A0A7M7SXV1"/>
<dbReference type="Proteomes" id="UP000007110">
    <property type="component" value="Unassembled WGS sequence"/>
</dbReference>
<dbReference type="Gene3D" id="3.50.50.60">
    <property type="entry name" value="FAD/NAD(P)-binding domain"/>
    <property type="match status" value="1"/>
</dbReference>
<comment type="function">
    <text evidence="9">Catalyzes the stereospecific oxidation of squalene to (S)-2,3-epoxysqualene, and is considered to be a rate-limiting enzyme in steroid biosynthesis.</text>
</comment>
<keyword evidence="10" id="KW-1133">Transmembrane helix</keyword>
<feature type="transmembrane region" description="Helical" evidence="10">
    <location>
        <begin position="12"/>
        <end position="31"/>
    </location>
</feature>
<accession>A0A7M7SXV1</accession>
<dbReference type="KEGG" id="spu:756574"/>
<feature type="transmembrane region" description="Helical" evidence="10">
    <location>
        <begin position="479"/>
        <end position="497"/>
    </location>
</feature>
<dbReference type="InterPro" id="IPR013698">
    <property type="entry name" value="Squalene_epoxidase"/>
</dbReference>
<evidence type="ECO:0000256" key="10">
    <source>
        <dbReference type="SAM" id="Phobius"/>
    </source>
</evidence>
<protein>
    <recommendedName>
        <fullName evidence="4 9">Squalene monooxygenase</fullName>
        <ecNumber evidence="4 9">1.14.14.17</ecNumber>
    </recommendedName>
</protein>
<dbReference type="AlphaFoldDB" id="A0A7M7SXV1"/>
<dbReference type="FunFam" id="3.50.50.60:FF:000662">
    <property type="entry name" value="Uncharacterized protein"/>
    <property type="match status" value="1"/>
</dbReference>
<keyword evidence="6 9" id="KW-0274">FAD</keyword>
<keyword evidence="13" id="KW-1185">Reference proteome</keyword>
<dbReference type="GO" id="GO:0005789">
    <property type="term" value="C:endoplasmic reticulum membrane"/>
    <property type="evidence" value="ECO:0007669"/>
    <property type="project" value="UniProtKB-SubCell"/>
</dbReference>
<comment type="cofactor">
    <cofactor evidence="1 9">
        <name>FAD</name>
        <dbReference type="ChEBI" id="CHEBI:57692"/>
    </cofactor>
</comment>
<evidence type="ECO:0000256" key="9">
    <source>
        <dbReference type="RuleBase" id="RU367121"/>
    </source>
</evidence>
<keyword evidence="10" id="KW-0812">Transmembrane</keyword>
<proteinExistence type="inferred from homology"/>
<comment type="subcellular location">
    <subcellularLocation>
        <location evidence="9">Endoplasmic reticulum membrane</location>
        <topology evidence="9">Peripheral membrane protein</topology>
    </subcellularLocation>
    <subcellularLocation>
        <location evidence="2">Membrane</location>
    </subcellularLocation>
</comment>
<dbReference type="GO" id="GO:0004506">
    <property type="term" value="F:squalene monooxygenase activity"/>
    <property type="evidence" value="ECO:0000318"/>
    <property type="project" value="GO_Central"/>
</dbReference>
<dbReference type="PANTHER" id="PTHR10835:SF0">
    <property type="entry name" value="SQUALENE MONOOXYGENASE"/>
    <property type="match status" value="1"/>
</dbReference>